<proteinExistence type="inferred from homology"/>
<evidence type="ECO:0000256" key="1">
    <source>
        <dbReference type="ARBA" id="ARBA00004651"/>
    </source>
</evidence>
<dbReference type="GO" id="GO:0005886">
    <property type="term" value="C:plasma membrane"/>
    <property type="evidence" value="ECO:0007669"/>
    <property type="project" value="UniProtKB-SubCell"/>
</dbReference>
<feature type="transmembrane region" description="Helical" evidence="8">
    <location>
        <begin position="76"/>
        <end position="93"/>
    </location>
</feature>
<feature type="transmembrane region" description="Helical" evidence="8">
    <location>
        <begin position="218"/>
        <end position="240"/>
    </location>
</feature>
<feature type="transmembrane region" description="Helical" evidence="8">
    <location>
        <begin position="45"/>
        <end position="64"/>
    </location>
</feature>
<dbReference type="GeneID" id="96866858"/>
<keyword evidence="6 8" id="KW-1133">Transmembrane helix</keyword>
<evidence type="ECO:0000256" key="3">
    <source>
        <dbReference type="ARBA" id="ARBA00022475"/>
    </source>
</evidence>
<comment type="subcellular location">
    <subcellularLocation>
        <location evidence="1">Cell membrane</location>
        <topology evidence="1">Multi-pass membrane protein</topology>
    </subcellularLocation>
</comment>
<name>A0A084U4M1_MALIO</name>
<evidence type="ECO:0000256" key="5">
    <source>
        <dbReference type="ARBA" id="ARBA00022833"/>
    </source>
</evidence>
<dbReference type="PANTHER" id="PTHR11040">
    <property type="entry name" value="ZINC/IRON TRANSPORTER"/>
    <property type="match status" value="1"/>
</dbReference>
<evidence type="ECO:0000256" key="6">
    <source>
        <dbReference type="ARBA" id="ARBA00022989"/>
    </source>
</evidence>
<dbReference type="Pfam" id="PF02535">
    <property type="entry name" value="Zip"/>
    <property type="match status" value="1"/>
</dbReference>
<feature type="transmembrane region" description="Helical" evidence="8">
    <location>
        <begin position="12"/>
        <end position="33"/>
    </location>
</feature>
<dbReference type="RefSeq" id="WP_004025237.1">
    <property type="nucleotide sequence ID" value="NZ_AWQU01000048.1"/>
</dbReference>
<evidence type="ECO:0000256" key="7">
    <source>
        <dbReference type="ARBA" id="ARBA00023136"/>
    </source>
</evidence>
<dbReference type="Proteomes" id="UP000028523">
    <property type="component" value="Unassembled WGS sequence"/>
</dbReference>
<sequence length="298" mass="32184">MFFENLNIYWGVFFGTGLTFLTTALGAAVVLFFNKISLKFERICLGLASGIMVAASIWSLIIPAIDLAKDKSVPEYVPAIVGVSVGALFLYMLDKLIPHIHLGNKAPEGTFISDKILKLKNRNKIKRIDRINIQKQNNIHKGQLGYKKTSLLMAAITLHNLPEGMAVGLSFALALQTNNSINIGAALSLTTGIAIQNIPEGAAISLPLRQNGFSKWKAFLYGALSGIVEPIGGFITVALVGTITSVLPYFLSFAAGAMLYVVVEELIPEASRGNHSDLAVCFFMIGFVIMMTLDIAFG</sequence>
<accession>A0A084U4M1</accession>
<keyword evidence="3" id="KW-1003">Cell membrane</keyword>
<dbReference type="GO" id="GO:0005385">
    <property type="term" value="F:zinc ion transmembrane transporter activity"/>
    <property type="evidence" value="ECO:0007669"/>
    <property type="project" value="TreeGrafter"/>
</dbReference>
<evidence type="ECO:0000256" key="8">
    <source>
        <dbReference type="SAM" id="Phobius"/>
    </source>
</evidence>
<reference evidence="9 10" key="1">
    <citation type="journal article" date="2014" name="PLoS ONE">
        <title>Reduction of Hydrogen Peroxide Accumulation and Toxicity by a Catalase from Mycoplasma iowae.</title>
        <authorList>
            <person name="Pritchard R.E."/>
            <person name="Prassinos A.J."/>
            <person name="Osborne J.D."/>
            <person name="Raviv Z."/>
            <person name="Balish M.F."/>
        </authorList>
    </citation>
    <scope>NUCLEOTIDE SEQUENCE [LARGE SCALE GENOMIC DNA]</scope>
    <source>
        <strain evidence="9 10">DK-CPA</strain>
    </source>
</reference>
<feature type="transmembrane region" description="Helical" evidence="8">
    <location>
        <begin position="246"/>
        <end position="266"/>
    </location>
</feature>
<keyword evidence="7 8" id="KW-0472">Membrane</keyword>
<protein>
    <submittedName>
        <fullName evidence="9">Putative divalent heavy metal cation transporter</fullName>
    </submittedName>
</protein>
<keyword evidence="4 8" id="KW-0812">Transmembrane</keyword>
<comment type="caution">
    <text evidence="9">The sequence shown here is derived from an EMBL/GenBank/DDBJ whole genome shotgun (WGS) entry which is preliminary data.</text>
</comment>
<evidence type="ECO:0000313" key="9">
    <source>
        <dbReference type="EMBL" id="KFB07907.1"/>
    </source>
</evidence>
<evidence type="ECO:0000256" key="2">
    <source>
        <dbReference type="ARBA" id="ARBA00006939"/>
    </source>
</evidence>
<evidence type="ECO:0000256" key="4">
    <source>
        <dbReference type="ARBA" id="ARBA00022692"/>
    </source>
</evidence>
<feature type="transmembrane region" description="Helical" evidence="8">
    <location>
        <begin position="278"/>
        <end position="297"/>
    </location>
</feature>
<keyword evidence="10" id="KW-1185">Reference proteome</keyword>
<dbReference type="EMBL" id="AWQU01000048">
    <property type="protein sequence ID" value="KFB07907.1"/>
    <property type="molecule type" value="Genomic_DNA"/>
</dbReference>
<keyword evidence="5" id="KW-0862">Zinc</keyword>
<dbReference type="InterPro" id="IPR003689">
    <property type="entry name" value="ZIP"/>
</dbReference>
<organism evidence="9 10">
    <name type="scientific">Malacoplasma iowae DK-CPA</name>
    <dbReference type="NCBI Taxonomy" id="1394179"/>
    <lineage>
        <taxon>Bacteria</taxon>
        <taxon>Bacillati</taxon>
        <taxon>Mycoplasmatota</taxon>
        <taxon>Mycoplasmoidales</taxon>
        <taxon>Mycoplasmoidaceae</taxon>
        <taxon>Malacoplasma</taxon>
    </lineage>
</organism>
<dbReference type="PANTHER" id="PTHR11040:SF211">
    <property type="entry name" value="ZINC TRANSPORTER ZIP11"/>
    <property type="match status" value="1"/>
</dbReference>
<evidence type="ECO:0000313" key="10">
    <source>
        <dbReference type="Proteomes" id="UP000028523"/>
    </source>
</evidence>
<dbReference type="AlphaFoldDB" id="A0A084U4M1"/>
<gene>
    <name evidence="9" type="ORF">P271_772</name>
</gene>
<comment type="similarity">
    <text evidence="2">Belongs to the ZIP transporter (TC 2.A.5) family.</text>
</comment>